<keyword evidence="2" id="KW-1185">Reference proteome</keyword>
<reference evidence="2" key="1">
    <citation type="submission" date="2021-01" db="EMBL/GenBank/DDBJ databases">
        <title>Genome public.</title>
        <authorList>
            <person name="Liu C."/>
            <person name="Sun Q."/>
        </authorList>
    </citation>
    <scope>NUCLEOTIDE SEQUENCE [LARGE SCALE GENOMIC DNA]</scope>
    <source>
        <strain evidence="2">YIM B02567</strain>
    </source>
</reference>
<dbReference type="RefSeq" id="WP_200248318.1">
    <property type="nucleotide sequence ID" value="NZ_JAENHK010000010.1"/>
</dbReference>
<evidence type="ECO:0000313" key="2">
    <source>
        <dbReference type="Proteomes" id="UP000628669"/>
    </source>
</evidence>
<dbReference type="Proteomes" id="UP000628669">
    <property type="component" value="Unassembled WGS sequence"/>
</dbReference>
<protein>
    <recommendedName>
        <fullName evidence="3">Lipoprotein</fullName>
    </recommendedName>
</protein>
<proteinExistence type="predicted"/>
<evidence type="ECO:0000313" key="1">
    <source>
        <dbReference type="EMBL" id="MBK1897866.1"/>
    </source>
</evidence>
<organism evidence="1 2">
    <name type="scientific">Chryseobacterium paridis</name>
    <dbReference type="NCBI Taxonomy" id="2800328"/>
    <lineage>
        <taxon>Bacteria</taxon>
        <taxon>Pseudomonadati</taxon>
        <taxon>Bacteroidota</taxon>
        <taxon>Flavobacteriia</taxon>
        <taxon>Flavobacteriales</taxon>
        <taxon>Weeksellaceae</taxon>
        <taxon>Chryseobacterium group</taxon>
        <taxon>Chryseobacterium</taxon>
    </lineage>
</organism>
<accession>A0ABS1FZI4</accession>
<gene>
    <name evidence="1" type="ORF">JHL15_19015</name>
</gene>
<name>A0ABS1FZI4_9FLAO</name>
<comment type="caution">
    <text evidence="1">The sequence shown here is derived from an EMBL/GenBank/DDBJ whole genome shotgun (WGS) entry which is preliminary data.</text>
</comment>
<dbReference type="PROSITE" id="PS51257">
    <property type="entry name" value="PROKAR_LIPOPROTEIN"/>
    <property type="match status" value="1"/>
</dbReference>
<evidence type="ECO:0008006" key="3">
    <source>
        <dbReference type="Google" id="ProtNLM"/>
    </source>
</evidence>
<sequence length="165" mass="18775">MSAIRNFGLKIPFSMFLLLAFFSCHKKQEKVSVPKNPNEITFISVSNIGGILGNYRIIKISKDSISLEQGVTAKKTHKYWSSSISKEKWKQLVSAIDVKTLNAIKSSPSAQSVDGVDETFQIRTPKRSHVYVNSYQDTIHYGQLQTLKNRIEETLPKEYQQTYAK</sequence>
<dbReference type="EMBL" id="JAENHK010000010">
    <property type="protein sequence ID" value="MBK1897866.1"/>
    <property type="molecule type" value="Genomic_DNA"/>
</dbReference>